<dbReference type="Gene3D" id="3.40.50.1820">
    <property type="entry name" value="alpha/beta hydrolase"/>
    <property type="match status" value="1"/>
</dbReference>
<dbReference type="Proteomes" id="UP001207654">
    <property type="component" value="Unassembled WGS sequence"/>
</dbReference>
<organism evidence="3 4">
    <name type="scientific">Archangium lansingense</name>
    <dbReference type="NCBI Taxonomy" id="2995310"/>
    <lineage>
        <taxon>Bacteria</taxon>
        <taxon>Pseudomonadati</taxon>
        <taxon>Myxococcota</taxon>
        <taxon>Myxococcia</taxon>
        <taxon>Myxococcales</taxon>
        <taxon>Cystobacterineae</taxon>
        <taxon>Archangiaceae</taxon>
        <taxon>Archangium</taxon>
    </lineage>
</organism>
<sequence>MNGARLHYELQGDGFPVVLLHGGLLDMRLWNEQVGPLARHFTTLRYDLRGFGSSDVPEGQPYAPYEDLRALLDYFSMDRVHVVGLSLGGRVALDFALAWPERVSCLVLVAPGIQGAPPAPEENVWLTDLLDSERGTDARAVAEAWLESDYLASAMARPSLAPVVRQWTLDNRGSLASAHLARFLSPPAYTQLEHLLAPTLVMVGDRDNPVMLRNAEVLARRVPALTRVTLPGVGHLPNLERPDDFNRVLLDFLIAQVSTRPPTAHVP</sequence>
<reference evidence="3 4" key="1">
    <citation type="submission" date="2022-11" db="EMBL/GenBank/DDBJ databases">
        <title>Minimal conservation of predation-associated metabolite biosynthetic gene clusters underscores biosynthetic potential of Myxococcota including descriptions for ten novel species: Archangium lansinium sp. nov., Myxococcus landrumus sp. nov., Nannocystis bai.</title>
        <authorList>
            <person name="Ahearne A."/>
            <person name="Stevens C."/>
            <person name="Phillips K."/>
        </authorList>
    </citation>
    <scope>NUCLEOTIDE SEQUENCE [LARGE SCALE GENOMIC DNA]</scope>
    <source>
        <strain evidence="3 4">MIWBW</strain>
    </source>
</reference>
<dbReference type="EMBL" id="JAPNKA010000001">
    <property type="protein sequence ID" value="MCY1073584.1"/>
    <property type="molecule type" value="Genomic_DNA"/>
</dbReference>
<dbReference type="SUPFAM" id="SSF53474">
    <property type="entry name" value="alpha/beta-Hydrolases"/>
    <property type="match status" value="1"/>
</dbReference>
<dbReference type="InterPro" id="IPR050266">
    <property type="entry name" value="AB_hydrolase_sf"/>
</dbReference>
<dbReference type="PANTHER" id="PTHR43798:SF31">
    <property type="entry name" value="AB HYDROLASE SUPERFAMILY PROTEIN YCLE"/>
    <property type="match status" value="1"/>
</dbReference>
<dbReference type="RefSeq" id="WP_267532584.1">
    <property type="nucleotide sequence ID" value="NZ_JAPNKA010000001.1"/>
</dbReference>
<dbReference type="Pfam" id="PF12697">
    <property type="entry name" value="Abhydrolase_6"/>
    <property type="match status" value="1"/>
</dbReference>
<comment type="caution">
    <text evidence="3">The sequence shown here is derived from an EMBL/GenBank/DDBJ whole genome shotgun (WGS) entry which is preliminary data.</text>
</comment>
<evidence type="ECO:0000313" key="3">
    <source>
        <dbReference type="EMBL" id="MCY1073584.1"/>
    </source>
</evidence>
<feature type="domain" description="AB hydrolase-1" evidence="2">
    <location>
        <begin position="17"/>
        <end position="247"/>
    </location>
</feature>
<dbReference type="GO" id="GO:0016787">
    <property type="term" value="F:hydrolase activity"/>
    <property type="evidence" value="ECO:0007669"/>
    <property type="project" value="UniProtKB-KW"/>
</dbReference>
<evidence type="ECO:0000259" key="2">
    <source>
        <dbReference type="Pfam" id="PF12697"/>
    </source>
</evidence>
<evidence type="ECO:0000313" key="4">
    <source>
        <dbReference type="Proteomes" id="UP001207654"/>
    </source>
</evidence>
<accession>A0ABT3ZXV9</accession>
<dbReference type="PRINTS" id="PR00111">
    <property type="entry name" value="ABHYDROLASE"/>
</dbReference>
<protein>
    <submittedName>
        <fullName evidence="3">Alpha/beta fold hydrolase</fullName>
    </submittedName>
</protein>
<proteinExistence type="predicted"/>
<evidence type="ECO:0000256" key="1">
    <source>
        <dbReference type="ARBA" id="ARBA00022801"/>
    </source>
</evidence>
<name>A0ABT3ZXV9_9BACT</name>
<dbReference type="InterPro" id="IPR000073">
    <property type="entry name" value="AB_hydrolase_1"/>
</dbReference>
<keyword evidence="1 3" id="KW-0378">Hydrolase</keyword>
<gene>
    <name evidence="3" type="ORF">OV287_03730</name>
</gene>
<dbReference type="InterPro" id="IPR029058">
    <property type="entry name" value="AB_hydrolase_fold"/>
</dbReference>
<dbReference type="InterPro" id="IPR000639">
    <property type="entry name" value="Epox_hydrolase-like"/>
</dbReference>
<keyword evidence="4" id="KW-1185">Reference proteome</keyword>
<dbReference type="PANTHER" id="PTHR43798">
    <property type="entry name" value="MONOACYLGLYCEROL LIPASE"/>
    <property type="match status" value="1"/>
</dbReference>
<dbReference type="PRINTS" id="PR00412">
    <property type="entry name" value="EPOXHYDRLASE"/>
</dbReference>